<keyword evidence="2" id="KW-1185">Reference proteome</keyword>
<comment type="caution">
    <text evidence="1">The sequence shown here is derived from an EMBL/GenBank/DDBJ whole genome shotgun (WGS) entry which is preliminary data.</text>
</comment>
<name>A0A1E5P5B0_9ACTN</name>
<organism evidence="1 2">
    <name type="scientific">Streptomyces agglomeratus</name>
    <dbReference type="NCBI Taxonomy" id="285458"/>
    <lineage>
        <taxon>Bacteria</taxon>
        <taxon>Bacillati</taxon>
        <taxon>Actinomycetota</taxon>
        <taxon>Actinomycetes</taxon>
        <taxon>Kitasatosporales</taxon>
        <taxon>Streptomycetaceae</taxon>
        <taxon>Streptomyces</taxon>
    </lineage>
</organism>
<accession>A0A1E5P5B0</accession>
<sequence length="62" mass="7076">MPGLNMRTCTLFETTTDMERLRQAEAFVAPGLYSGAFQHAVDRTFSWRRSPKRTAISSRAPR</sequence>
<evidence type="ECO:0000313" key="1">
    <source>
        <dbReference type="EMBL" id="OEJ24715.1"/>
    </source>
</evidence>
<dbReference type="EMBL" id="MEHJ01000001">
    <property type="protein sequence ID" value="OEJ24715.1"/>
    <property type="molecule type" value="Genomic_DNA"/>
</dbReference>
<protein>
    <submittedName>
        <fullName evidence="1">Uncharacterized protein</fullName>
    </submittedName>
</protein>
<proteinExistence type="predicted"/>
<gene>
    <name evidence="1" type="ORF">AS594_09710</name>
</gene>
<dbReference type="AlphaFoldDB" id="A0A1E5P5B0"/>
<evidence type="ECO:0000313" key="2">
    <source>
        <dbReference type="Proteomes" id="UP000095759"/>
    </source>
</evidence>
<reference evidence="1 2" key="1">
    <citation type="submission" date="2016-08" db="EMBL/GenBank/DDBJ databases">
        <title>Complete genome sequence of Streptomyces agglomeratus strain 6-3-2, a novel anti-MRSA actinomycete isolated from Wuli of Tebit, China.</title>
        <authorList>
            <person name="Chen X."/>
        </authorList>
    </citation>
    <scope>NUCLEOTIDE SEQUENCE [LARGE SCALE GENOMIC DNA]</scope>
    <source>
        <strain evidence="1 2">6-3-2</strain>
    </source>
</reference>
<dbReference type="Proteomes" id="UP000095759">
    <property type="component" value="Unassembled WGS sequence"/>
</dbReference>